<dbReference type="Proteomes" id="UP000185779">
    <property type="component" value="Unassembled WGS sequence"/>
</dbReference>
<protein>
    <submittedName>
        <fullName evidence="1">Uncharacterized protein</fullName>
    </submittedName>
</protein>
<keyword evidence="2" id="KW-1185">Reference proteome</keyword>
<proteinExistence type="predicted"/>
<reference evidence="1" key="1">
    <citation type="submission" date="2016-05" db="EMBL/GenBank/DDBJ databases">
        <title>Microbial consortia oxidize butane by reversing methanogenesis.</title>
        <authorList>
            <person name="Laso-Perez R."/>
            <person name="Richter M."/>
            <person name="Wegener G."/>
            <person name="Musat F."/>
        </authorList>
    </citation>
    <scope>NUCLEOTIDE SEQUENCE [LARGE SCALE GENOMIC DNA]</scope>
    <source>
        <strain evidence="1">BOX1</strain>
    </source>
</reference>
<name>A0A1F2P744_9EURY</name>
<sequence>MVGERRRYTIILYFRHLDIKVRGIEVISILPQRPIMFD</sequence>
<comment type="caution">
    <text evidence="1">The sequence shown here is derived from an EMBL/GenBank/DDBJ whole genome shotgun (WGS) entry which is preliminary data.</text>
</comment>
<dbReference type="STRING" id="1839936.SBU_000248"/>
<accession>A0A1F2P744</accession>
<dbReference type="EMBL" id="LYOR01000001">
    <property type="protein sequence ID" value="OFV66955.1"/>
    <property type="molecule type" value="Genomic_DNA"/>
</dbReference>
<organism evidence="1 2">
    <name type="scientific">Candidatus Syntropharchaeum butanivorans</name>
    <dbReference type="NCBI Taxonomy" id="1839936"/>
    <lineage>
        <taxon>Archaea</taxon>
        <taxon>Methanobacteriati</taxon>
        <taxon>Methanobacteriota</taxon>
        <taxon>Stenosarchaea group</taxon>
        <taxon>Methanomicrobia</taxon>
        <taxon>Methanosarcinales</taxon>
        <taxon>ANME-2 cluster</taxon>
        <taxon>Candidatus Syntropharchaeum</taxon>
    </lineage>
</organism>
<evidence type="ECO:0000313" key="2">
    <source>
        <dbReference type="Proteomes" id="UP000185779"/>
    </source>
</evidence>
<dbReference type="AlphaFoldDB" id="A0A1F2P744"/>
<gene>
    <name evidence="1" type="ORF">SBU_000248</name>
</gene>
<evidence type="ECO:0000313" key="1">
    <source>
        <dbReference type="EMBL" id="OFV66955.1"/>
    </source>
</evidence>